<accession>A0A645F9P7</accession>
<comment type="caution">
    <text evidence="1">The sequence shown here is derived from an EMBL/GenBank/DDBJ whole genome shotgun (WGS) entry which is preliminary data.</text>
</comment>
<evidence type="ECO:0000313" key="1">
    <source>
        <dbReference type="EMBL" id="MPN10346.1"/>
    </source>
</evidence>
<reference evidence="1" key="1">
    <citation type="submission" date="2019-08" db="EMBL/GenBank/DDBJ databases">
        <authorList>
            <person name="Kucharzyk K."/>
            <person name="Murdoch R.W."/>
            <person name="Higgins S."/>
            <person name="Loffler F."/>
        </authorList>
    </citation>
    <scope>NUCLEOTIDE SEQUENCE</scope>
</reference>
<gene>
    <name evidence="1" type="ORF">SDC9_157641</name>
</gene>
<protein>
    <submittedName>
        <fullName evidence="1">Uncharacterized protein</fullName>
    </submittedName>
</protein>
<sequence>MGRKRQHVDVKFPDVYWDMSHRLHRVGVEIYAVFMGDLCDFGDRFHGADLVVGIHHRNQGGVGLYRLF</sequence>
<dbReference type="AlphaFoldDB" id="A0A645F9P7"/>
<organism evidence="1">
    <name type="scientific">bioreactor metagenome</name>
    <dbReference type="NCBI Taxonomy" id="1076179"/>
    <lineage>
        <taxon>unclassified sequences</taxon>
        <taxon>metagenomes</taxon>
        <taxon>ecological metagenomes</taxon>
    </lineage>
</organism>
<dbReference type="EMBL" id="VSSQ01056490">
    <property type="protein sequence ID" value="MPN10346.1"/>
    <property type="molecule type" value="Genomic_DNA"/>
</dbReference>
<name>A0A645F9P7_9ZZZZ</name>
<proteinExistence type="predicted"/>